<dbReference type="EMBL" id="QQWE01000006">
    <property type="protein sequence ID" value="REJ54883.1"/>
    <property type="molecule type" value="Genomic_DNA"/>
</dbReference>
<dbReference type="AlphaFoldDB" id="A0A3E0M799"/>
<protein>
    <submittedName>
        <fullName evidence="2">Uncharacterized protein</fullName>
    </submittedName>
</protein>
<evidence type="ECO:0000313" key="2">
    <source>
        <dbReference type="EMBL" id="REJ54883.1"/>
    </source>
</evidence>
<sequence>MRFSKVSGLALLSVFLVGLVPSQIPVMAQASMYCVGNQKVIQGVSPALDGMPCLRGTPPRSTPQQNYPSTRQGQTVPTGRRAACLRQAQELIDSSIKRGGAGVAGISMLASCQNLPD</sequence>
<accession>A0A3E0M799</accession>
<organism evidence="2 3">
    <name type="scientific">Microcystis aeruginosa DA14</name>
    <dbReference type="NCBI Taxonomy" id="1987506"/>
    <lineage>
        <taxon>Bacteria</taxon>
        <taxon>Bacillati</taxon>
        <taxon>Cyanobacteriota</taxon>
        <taxon>Cyanophyceae</taxon>
        <taxon>Oscillatoriophycideae</taxon>
        <taxon>Chroococcales</taxon>
        <taxon>Microcystaceae</taxon>
        <taxon>Microcystis</taxon>
    </lineage>
</organism>
<feature type="compositionally biased region" description="Polar residues" evidence="1">
    <location>
        <begin position="62"/>
        <end position="77"/>
    </location>
</feature>
<evidence type="ECO:0000256" key="1">
    <source>
        <dbReference type="SAM" id="MobiDB-lite"/>
    </source>
</evidence>
<evidence type="ECO:0000313" key="3">
    <source>
        <dbReference type="Proteomes" id="UP000256301"/>
    </source>
</evidence>
<proteinExistence type="predicted"/>
<reference evidence="2 3" key="1">
    <citation type="submission" date="2017-08" db="EMBL/GenBank/DDBJ databases">
        <title>Functional genomic and metabolic studies of the symbiotic interactions of six Microcystis-dominated communities.</title>
        <authorList>
            <person name="Li Q."/>
            <person name="Lin F."/>
        </authorList>
    </citation>
    <scope>NUCLEOTIDE SEQUENCE [LARGE SCALE GENOMIC DNA]</scope>
    <source>
        <strain evidence="2">DA14</strain>
    </source>
</reference>
<gene>
    <name evidence="2" type="ORF">DWQ56_18055</name>
</gene>
<dbReference type="Proteomes" id="UP000256301">
    <property type="component" value="Unassembled WGS sequence"/>
</dbReference>
<name>A0A3E0M799_MICAE</name>
<comment type="caution">
    <text evidence="2">The sequence shown here is derived from an EMBL/GenBank/DDBJ whole genome shotgun (WGS) entry which is preliminary data.</text>
</comment>
<feature type="region of interest" description="Disordered" evidence="1">
    <location>
        <begin position="55"/>
        <end position="79"/>
    </location>
</feature>